<dbReference type="CDD" id="cd04724">
    <property type="entry name" value="Tryptophan_synthase_alpha"/>
    <property type="match status" value="1"/>
</dbReference>
<dbReference type="InterPro" id="IPR018204">
    <property type="entry name" value="Trp_synthase_alpha_AS"/>
</dbReference>
<evidence type="ECO:0000256" key="8">
    <source>
        <dbReference type="HAMAP-Rule" id="MF_00131"/>
    </source>
</evidence>
<evidence type="ECO:0000313" key="10">
    <source>
        <dbReference type="EMBL" id="MCU6797749.1"/>
    </source>
</evidence>
<dbReference type="Pfam" id="PF00290">
    <property type="entry name" value="Trp_syntA"/>
    <property type="match status" value="1"/>
</dbReference>
<dbReference type="InterPro" id="IPR002028">
    <property type="entry name" value="Trp_synthase_suA"/>
</dbReference>
<comment type="catalytic activity">
    <reaction evidence="7 8">
        <text>(1S,2R)-1-C-(indol-3-yl)glycerol 3-phosphate + L-serine = D-glyceraldehyde 3-phosphate + L-tryptophan + H2O</text>
        <dbReference type="Rhea" id="RHEA:10532"/>
        <dbReference type="ChEBI" id="CHEBI:15377"/>
        <dbReference type="ChEBI" id="CHEBI:33384"/>
        <dbReference type="ChEBI" id="CHEBI:57912"/>
        <dbReference type="ChEBI" id="CHEBI:58866"/>
        <dbReference type="ChEBI" id="CHEBI:59776"/>
        <dbReference type="EC" id="4.2.1.20"/>
    </reaction>
</comment>
<dbReference type="Proteomes" id="UP001652445">
    <property type="component" value="Unassembled WGS sequence"/>
</dbReference>
<evidence type="ECO:0000256" key="2">
    <source>
        <dbReference type="ARBA" id="ARBA00011270"/>
    </source>
</evidence>
<dbReference type="HAMAP" id="MF_00131">
    <property type="entry name" value="Trp_synth_alpha"/>
    <property type="match status" value="1"/>
</dbReference>
<feature type="active site" description="Proton acceptor" evidence="8">
    <location>
        <position position="52"/>
    </location>
</feature>
<protein>
    <recommendedName>
        <fullName evidence="8">Tryptophan synthase alpha chain</fullName>
        <ecNumber evidence="8">4.2.1.20</ecNumber>
    </recommendedName>
</protein>
<dbReference type="InterPro" id="IPR013785">
    <property type="entry name" value="Aldolase_TIM"/>
</dbReference>
<accession>A0ABT2USV6</accession>
<evidence type="ECO:0000256" key="4">
    <source>
        <dbReference type="ARBA" id="ARBA00022822"/>
    </source>
</evidence>
<reference evidence="10 11" key="1">
    <citation type="submission" date="2022-09" db="EMBL/GenBank/DDBJ databases">
        <authorList>
            <person name="Han X.L."/>
            <person name="Wang Q."/>
            <person name="Lu T."/>
        </authorList>
    </citation>
    <scope>NUCLEOTIDE SEQUENCE [LARGE SCALE GENOMIC DNA]</scope>
    <source>
        <strain evidence="10 11">WQ 127069</strain>
    </source>
</reference>
<dbReference type="PANTHER" id="PTHR43406:SF1">
    <property type="entry name" value="TRYPTOPHAN SYNTHASE ALPHA CHAIN, CHLOROPLASTIC"/>
    <property type="match status" value="1"/>
</dbReference>
<dbReference type="SUPFAM" id="SSF51366">
    <property type="entry name" value="Ribulose-phoshate binding barrel"/>
    <property type="match status" value="1"/>
</dbReference>
<dbReference type="EMBL" id="JAOQIO010000124">
    <property type="protein sequence ID" value="MCU6797749.1"/>
    <property type="molecule type" value="Genomic_DNA"/>
</dbReference>
<organism evidence="10 11">
    <name type="scientific">Paenibacillus baimaensis</name>
    <dbReference type="NCBI Taxonomy" id="2982185"/>
    <lineage>
        <taxon>Bacteria</taxon>
        <taxon>Bacillati</taxon>
        <taxon>Bacillota</taxon>
        <taxon>Bacilli</taxon>
        <taxon>Bacillales</taxon>
        <taxon>Paenibacillaceae</taxon>
        <taxon>Paenibacillus</taxon>
    </lineage>
</organism>
<gene>
    <name evidence="8 10" type="primary">trpA</name>
    <name evidence="10" type="ORF">OB236_37070</name>
</gene>
<feature type="active site" description="Proton acceptor" evidence="8">
    <location>
        <position position="63"/>
    </location>
</feature>
<evidence type="ECO:0000256" key="6">
    <source>
        <dbReference type="ARBA" id="ARBA00023239"/>
    </source>
</evidence>
<name>A0ABT2USV6_9BACL</name>
<dbReference type="NCBIfam" id="TIGR00262">
    <property type="entry name" value="trpA"/>
    <property type="match status" value="1"/>
</dbReference>
<dbReference type="PROSITE" id="PS00167">
    <property type="entry name" value="TRP_SYNTHASE_ALPHA"/>
    <property type="match status" value="1"/>
</dbReference>
<keyword evidence="6 8" id="KW-0456">Lyase</keyword>
<comment type="subunit">
    <text evidence="2 8">Tetramer of two alpha and two beta chains.</text>
</comment>
<comment type="function">
    <text evidence="8">The alpha subunit is responsible for the aldol cleavage of indoleglycerol phosphate to indole and glyceraldehyde 3-phosphate.</text>
</comment>
<evidence type="ECO:0000256" key="7">
    <source>
        <dbReference type="ARBA" id="ARBA00049047"/>
    </source>
</evidence>
<keyword evidence="4 8" id="KW-0822">Tryptophan biosynthesis</keyword>
<proteinExistence type="inferred from homology"/>
<comment type="similarity">
    <text evidence="8 9">Belongs to the TrpA family.</text>
</comment>
<evidence type="ECO:0000313" key="11">
    <source>
        <dbReference type="Proteomes" id="UP001652445"/>
    </source>
</evidence>
<dbReference type="EC" id="4.2.1.20" evidence="8"/>
<keyword evidence="3 8" id="KW-0028">Amino-acid biosynthesis</keyword>
<comment type="pathway">
    <text evidence="1 8">Amino-acid biosynthesis; L-tryptophan biosynthesis; L-tryptophan from chorismate: step 5/5.</text>
</comment>
<evidence type="ECO:0000256" key="5">
    <source>
        <dbReference type="ARBA" id="ARBA00023141"/>
    </source>
</evidence>
<keyword evidence="11" id="KW-1185">Reference proteome</keyword>
<evidence type="ECO:0000256" key="9">
    <source>
        <dbReference type="RuleBase" id="RU003662"/>
    </source>
</evidence>
<dbReference type="GO" id="GO:0004834">
    <property type="term" value="F:tryptophan synthase activity"/>
    <property type="evidence" value="ECO:0007669"/>
    <property type="project" value="UniProtKB-EC"/>
</dbReference>
<dbReference type="PANTHER" id="PTHR43406">
    <property type="entry name" value="TRYPTOPHAN SYNTHASE, ALPHA CHAIN"/>
    <property type="match status" value="1"/>
</dbReference>
<evidence type="ECO:0000256" key="3">
    <source>
        <dbReference type="ARBA" id="ARBA00022605"/>
    </source>
</evidence>
<keyword evidence="5 8" id="KW-0057">Aromatic amino acid biosynthesis</keyword>
<dbReference type="Gene3D" id="3.20.20.70">
    <property type="entry name" value="Aldolase class I"/>
    <property type="match status" value="1"/>
</dbReference>
<evidence type="ECO:0000256" key="1">
    <source>
        <dbReference type="ARBA" id="ARBA00004733"/>
    </source>
</evidence>
<comment type="caution">
    <text evidence="10">The sequence shown here is derived from an EMBL/GenBank/DDBJ whole genome shotgun (WGS) entry which is preliminary data.</text>
</comment>
<dbReference type="InterPro" id="IPR011060">
    <property type="entry name" value="RibuloseP-bd_barrel"/>
</dbReference>
<sequence length="260" mass="29249">MSNMPTPLAEYLSRQTDKKIRIMAHQILGYPDFETNYKMISLLHQYGVDLIELQIPFSEPIADGPIFLRANQGALERGTTVEQCLAFAERVVRDFDMPFIFMTYYNVLYQYGVERFVEKCAAIGVSGLIVPDAYPEESEIFLRACRSYGVEPILLVTPYTTEERFAYIASQTGGMLYCVARKGLTGTQTVFDEATTQFLGYCREHALTPIGVGFGIQQRSDVEYLIGKSDIAIIGSQLLKLLEEGGLRRVEEFLASLAEL</sequence>